<comment type="caution">
    <text evidence="1">The sequence shown here is derived from an EMBL/GenBank/DDBJ whole genome shotgun (WGS) entry which is preliminary data.</text>
</comment>
<evidence type="ECO:0000313" key="1">
    <source>
        <dbReference type="EMBL" id="EWY40150.1"/>
    </source>
</evidence>
<accession>W9H1V8</accession>
<name>W9H1V8_9PROT</name>
<keyword evidence="2" id="KW-1185">Reference proteome</keyword>
<dbReference type="EMBL" id="AVFL01000009">
    <property type="protein sequence ID" value="EWY40150.1"/>
    <property type="molecule type" value="Genomic_DNA"/>
</dbReference>
<sequence length="57" mass="6180">MVKFRLFSHGMMTGSSGFDLFDLAIALYSFLAIDQSPKSMECAVMAARCMAPPSGRS</sequence>
<gene>
    <name evidence="1" type="ORF">N825_03655</name>
</gene>
<organism evidence="1 2">
    <name type="scientific">Skermanella stibiiresistens SB22</name>
    <dbReference type="NCBI Taxonomy" id="1385369"/>
    <lineage>
        <taxon>Bacteria</taxon>
        <taxon>Pseudomonadati</taxon>
        <taxon>Pseudomonadota</taxon>
        <taxon>Alphaproteobacteria</taxon>
        <taxon>Rhodospirillales</taxon>
        <taxon>Azospirillaceae</taxon>
        <taxon>Skermanella</taxon>
    </lineage>
</organism>
<protein>
    <submittedName>
        <fullName evidence="1">Uncharacterized protein</fullName>
    </submittedName>
</protein>
<evidence type="ECO:0000313" key="2">
    <source>
        <dbReference type="Proteomes" id="UP000019486"/>
    </source>
</evidence>
<dbReference type="Proteomes" id="UP000019486">
    <property type="component" value="Unassembled WGS sequence"/>
</dbReference>
<proteinExistence type="predicted"/>
<reference evidence="1 2" key="1">
    <citation type="submission" date="2013-08" db="EMBL/GenBank/DDBJ databases">
        <title>The genome sequence of Skermanella stibiiresistens.</title>
        <authorList>
            <person name="Zhu W."/>
            <person name="Wang G."/>
        </authorList>
    </citation>
    <scope>NUCLEOTIDE SEQUENCE [LARGE SCALE GENOMIC DNA]</scope>
    <source>
        <strain evidence="1 2">SB22</strain>
    </source>
</reference>
<dbReference type="AlphaFoldDB" id="W9H1V8"/>